<feature type="transmembrane region" description="Helical" evidence="6">
    <location>
        <begin position="63"/>
        <end position="84"/>
    </location>
</feature>
<evidence type="ECO:0000256" key="6">
    <source>
        <dbReference type="SAM" id="Phobius"/>
    </source>
</evidence>
<comment type="similarity">
    <text evidence="2">Belongs to the UPF0220 family.</text>
</comment>
<keyword evidence="8" id="KW-1185">Reference proteome</keyword>
<keyword evidence="4 6" id="KW-1133">Transmembrane helix</keyword>
<protein>
    <submittedName>
        <fullName evidence="7">Transmembrane protein 50A</fullName>
    </submittedName>
</protein>
<reference evidence="7 8" key="1">
    <citation type="journal article" date="2024" name="Ann. Entomol. Soc. Am.">
        <title>Genomic analyses of the southern and eastern yellowjacket wasps (Hymenoptera: Vespidae) reveal evolutionary signatures of social life.</title>
        <authorList>
            <person name="Catto M.A."/>
            <person name="Caine P.B."/>
            <person name="Orr S.E."/>
            <person name="Hunt B.G."/>
            <person name="Goodisman M.A.D."/>
        </authorList>
    </citation>
    <scope>NUCLEOTIDE SEQUENCE [LARGE SCALE GENOMIC DNA]</scope>
    <source>
        <strain evidence="7">232</strain>
        <tissue evidence="7">Head and thorax</tissue>
    </source>
</reference>
<proteinExistence type="inferred from homology"/>
<feature type="transmembrane region" description="Helical" evidence="6">
    <location>
        <begin position="137"/>
        <end position="158"/>
    </location>
</feature>
<comment type="caution">
    <text evidence="7">The sequence shown here is derived from an EMBL/GenBank/DDBJ whole genome shotgun (WGS) entry which is preliminary data.</text>
</comment>
<sequence>MTSCLENVQIPTCVWFEGVEKRNALVSILASTLEVTFFFNILRNIFLIHDLFFLSYNTNLFHIYFLFIIHQILLQFFVGWWFIIDAHAKYPADMVTAYHVCGIFGTISLFMVNSVSNAQIRGDDYNGGRLGVRGARSWLFVGFVIGFAAVIAACWILFADFVALSARHYWPGIGLFLQNVFIFLGSMTYKFGRTEDQY</sequence>
<name>A0ABD2C2B2_VESMC</name>
<feature type="transmembrane region" description="Helical" evidence="6">
    <location>
        <begin position="24"/>
        <end position="42"/>
    </location>
</feature>
<dbReference type="EMBL" id="JAYRBN010000061">
    <property type="protein sequence ID" value="KAL2739179.1"/>
    <property type="molecule type" value="Genomic_DNA"/>
</dbReference>
<comment type="subcellular location">
    <subcellularLocation>
        <location evidence="1">Membrane</location>
        <topology evidence="1">Multi-pass membrane protein</topology>
    </subcellularLocation>
</comment>
<evidence type="ECO:0000313" key="8">
    <source>
        <dbReference type="Proteomes" id="UP001607303"/>
    </source>
</evidence>
<dbReference type="Proteomes" id="UP001607303">
    <property type="component" value="Unassembled WGS sequence"/>
</dbReference>
<feature type="transmembrane region" description="Helical" evidence="6">
    <location>
        <begin position="170"/>
        <end position="189"/>
    </location>
</feature>
<dbReference type="InterPro" id="IPR007919">
    <property type="entry name" value="UPF0220"/>
</dbReference>
<evidence type="ECO:0000313" key="7">
    <source>
        <dbReference type="EMBL" id="KAL2739179.1"/>
    </source>
</evidence>
<evidence type="ECO:0000256" key="5">
    <source>
        <dbReference type="ARBA" id="ARBA00023136"/>
    </source>
</evidence>
<dbReference type="Pfam" id="PF05255">
    <property type="entry name" value="UPF0220"/>
    <property type="match status" value="1"/>
</dbReference>
<keyword evidence="5 6" id="KW-0472">Membrane</keyword>
<accession>A0ABD2C2B2</accession>
<evidence type="ECO:0000256" key="2">
    <source>
        <dbReference type="ARBA" id="ARBA00005335"/>
    </source>
</evidence>
<dbReference type="GO" id="GO:0016020">
    <property type="term" value="C:membrane"/>
    <property type="evidence" value="ECO:0007669"/>
    <property type="project" value="UniProtKB-SubCell"/>
</dbReference>
<dbReference type="PANTHER" id="PTHR13180">
    <property type="entry name" value="SMALL MEMBRANE PROTEIN-RELATED"/>
    <property type="match status" value="1"/>
</dbReference>
<evidence type="ECO:0000256" key="1">
    <source>
        <dbReference type="ARBA" id="ARBA00004141"/>
    </source>
</evidence>
<keyword evidence="3 6" id="KW-0812">Transmembrane</keyword>
<organism evidence="7 8">
    <name type="scientific">Vespula maculifrons</name>
    <name type="common">Eastern yellow jacket</name>
    <name type="synonym">Wasp</name>
    <dbReference type="NCBI Taxonomy" id="7453"/>
    <lineage>
        <taxon>Eukaryota</taxon>
        <taxon>Metazoa</taxon>
        <taxon>Ecdysozoa</taxon>
        <taxon>Arthropoda</taxon>
        <taxon>Hexapoda</taxon>
        <taxon>Insecta</taxon>
        <taxon>Pterygota</taxon>
        <taxon>Neoptera</taxon>
        <taxon>Endopterygota</taxon>
        <taxon>Hymenoptera</taxon>
        <taxon>Apocrita</taxon>
        <taxon>Aculeata</taxon>
        <taxon>Vespoidea</taxon>
        <taxon>Vespidae</taxon>
        <taxon>Vespinae</taxon>
        <taxon>Vespula</taxon>
    </lineage>
</organism>
<feature type="transmembrane region" description="Helical" evidence="6">
    <location>
        <begin position="96"/>
        <end position="116"/>
    </location>
</feature>
<evidence type="ECO:0000256" key="4">
    <source>
        <dbReference type="ARBA" id="ARBA00022989"/>
    </source>
</evidence>
<gene>
    <name evidence="7" type="ORF">V1477_010568</name>
</gene>
<evidence type="ECO:0000256" key="3">
    <source>
        <dbReference type="ARBA" id="ARBA00022692"/>
    </source>
</evidence>
<dbReference type="AlphaFoldDB" id="A0ABD2C2B2"/>